<evidence type="ECO:0000313" key="1">
    <source>
        <dbReference type="EMBL" id="MFD1039401.1"/>
    </source>
</evidence>
<gene>
    <name evidence="1" type="ORF">ACFQ3N_13500</name>
</gene>
<dbReference type="EMBL" id="JBHTKJ010000035">
    <property type="protein sequence ID" value="MFD1039401.1"/>
    <property type="molecule type" value="Genomic_DNA"/>
</dbReference>
<name>A0ABW3LPX2_9BACI</name>
<reference evidence="2" key="1">
    <citation type="journal article" date="2019" name="Int. J. Syst. Evol. Microbiol.">
        <title>The Global Catalogue of Microorganisms (GCM) 10K type strain sequencing project: providing services to taxonomists for standard genome sequencing and annotation.</title>
        <authorList>
            <consortium name="The Broad Institute Genomics Platform"/>
            <consortium name="The Broad Institute Genome Sequencing Center for Infectious Disease"/>
            <person name="Wu L."/>
            <person name="Ma J."/>
        </authorList>
    </citation>
    <scope>NUCLEOTIDE SEQUENCE [LARGE SCALE GENOMIC DNA]</scope>
    <source>
        <strain evidence="2">CCUG 56754</strain>
    </source>
</reference>
<dbReference type="RefSeq" id="WP_390363062.1">
    <property type="nucleotide sequence ID" value="NZ_JBHTKJ010000035.1"/>
</dbReference>
<organism evidence="1 2">
    <name type="scientific">Virgibacillus byunsanensis</name>
    <dbReference type="NCBI Taxonomy" id="570945"/>
    <lineage>
        <taxon>Bacteria</taxon>
        <taxon>Bacillati</taxon>
        <taxon>Bacillota</taxon>
        <taxon>Bacilli</taxon>
        <taxon>Bacillales</taxon>
        <taxon>Bacillaceae</taxon>
        <taxon>Virgibacillus</taxon>
    </lineage>
</organism>
<accession>A0ABW3LPX2</accession>
<keyword evidence="2" id="KW-1185">Reference proteome</keyword>
<sequence>MPFECWLSDRRRPDFDDLLQELGLPKDYTEMDLLQATGGRLATDSYEFVNPIYVNDNHFELDFYIAGWRYYDGEEIFNNLKPGDKVEFKRMKQR</sequence>
<evidence type="ECO:0000313" key="2">
    <source>
        <dbReference type="Proteomes" id="UP001597040"/>
    </source>
</evidence>
<proteinExistence type="predicted"/>
<comment type="caution">
    <text evidence="1">The sequence shown here is derived from an EMBL/GenBank/DDBJ whole genome shotgun (WGS) entry which is preliminary data.</text>
</comment>
<protein>
    <submittedName>
        <fullName evidence="1">Uncharacterized protein</fullName>
    </submittedName>
</protein>
<dbReference type="Proteomes" id="UP001597040">
    <property type="component" value="Unassembled WGS sequence"/>
</dbReference>